<proteinExistence type="predicted"/>
<organism evidence="1 3">
    <name type="scientific">Frankliniella fusca</name>
    <dbReference type="NCBI Taxonomy" id="407009"/>
    <lineage>
        <taxon>Eukaryota</taxon>
        <taxon>Metazoa</taxon>
        <taxon>Ecdysozoa</taxon>
        <taxon>Arthropoda</taxon>
        <taxon>Hexapoda</taxon>
        <taxon>Insecta</taxon>
        <taxon>Pterygota</taxon>
        <taxon>Neoptera</taxon>
        <taxon>Paraneoptera</taxon>
        <taxon>Thysanoptera</taxon>
        <taxon>Terebrantia</taxon>
        <taxon>Thripoidea</taxon>
        <taxon>Thripidae</taxon>
        <taxon>Frankliniella</taxon>
    </lineage>
</organism>
<keyword evidence="3" id="KW-1185">Reference proteome</keyword>
<name>A0AAE1LEW4_9NEOP</name>
<gene>
    <name evidence="2" type="ORF">KUF71_010175</name>
    <name evidence="1" type="ORF">KUF71_026206</name>
</gene>
<reference evidence="1" key="2">
    <citation type="journal article" date="2023" name="BMC Genomics">
        <title>Pest status, molecular evolution, and epigenetic factors derived from the genome assembly of Frankliniella fusca, a thysanopteran phytovirus vector.</title>
        <authorList>
            <person name="Catto M.A."/>
            <person name="Labadie P.E."/>
            <person name="Jacobson A.L."/>
            <person name="Kennedy G.G."/>
            <person name="Srinivasan R."/>
            <person name="Hunt B.G."/>
        </authorList>
    </citation>
    <scope>NUCLEOTIDE SEQUENCE</scope>
    <source>
        <strain evidence="1">PL_HMW_Pooled</strain>
    </source>
</reference>
<comment type="caution">
    <text evidence="1">The sequence shown here is derived from an EMBL/GenBank/DDBJ whole genome shotgun (WGS) entry which is preliminary data.</text>
</comment>
<evidence type="ECO:0000313" key="3">
    <source>
        <dbReference type="Proteomes" id="UP001219518"/>
    </source>
</evidence>
<dbReference type="EMBL" id="JAHWGI010000748">
    <property type="protein sequence ID" value="KAK3917541.1"/>
    <property type="molecule type" value="Genomic_DNA"/>
</dbReference>
<evidence type="ECO:0000313" key="2">
    <source>
        <dbReference type="EMBL" id="KAK3920960.1"/>
    </source>
</evidence>
<reference evidence="1" key="1">
    <citation type="submission" date="2021-07" db="EMBL/GenBank/DDBJ databases">
        <authorList>
            <person name="Catto M.A."/>
            <person name="Jacobson A."/>
            <person name="Kennedy G."/>
            <person name="Labadie P."/>
            <person name="Hunt B.G."/>
            <person name="Srinivasan R."/>
        </authorList>
    </citation>
    <scope>NUCLEOTIDE SEQUENCE</scope>
    <source>
        <strain evidence="1">PL_HMW_Pooled</strain>
        <tissue evidence="1">Head</tissue>
    </source>
</reference>
<dbReference type="EMBL" id="JAHWGI010001027">
    <property type="protein sequence ID" value="KAK3920960.1"/>
    <property type="molecule type" value="Genomic_DNA"/>
</dbReference>
<dbReference type="AlphaFoldDB" id="A0AAE1LEW4"/>
<protein>
    <submittedName>
        <fullName evidence="1">3-(3-hydroxydecanoyloxy)decanoate synthase</fullName>
    </submittedName>
</protein>
<dbReference type="Proteomes" id="UP001219518">
    <property type="component" value="Unassembled WGS sequence"/>
</dbReference>
<evidence type="ECO:0000313" key="1">
    <source>
        <dbReference type="EMBL" id="KAK3917541.1"/>
    </source>
</evidence>
<accession>A0AAE1LEW4</accession>
<sequence>MGPQALSLDLRVTLVYHWDLVYTIATLSVSRDHKYVRRTSSTFFGPGLHLGLLVYFGNLQYISLSLRSVLGVFRSKDERPNHPCSSRTSATVLEKCIFFWDGA</sequence>